<protein>
    <recommendedName>
        <fullName evidence="3">ATP-dependent DNA helicase</fullName>
    </recommendedName>
</protein>
<dbReference type="Proteomes" id="UP001213000">
    <property type="component" value="Unassembled WGS sequence"/>
</dbReference>
<proteinExistence type="predicted"/>
<organism evidence="1 2">
    <name type="scientific">Leucocoprinus birnbaumii</name>
    <dbReference type="NCBI Taxonomy" id="56174"/>
    <lineage>
        <taxon>Eukaryota</taxon>
        <taxon>Fungi</taxon>
        <taxon>Dikarya</taxon>
        <taxon>Basidiomycota</taxon>
        <taxon>Agaricomycotina</taxon>
        <taxon>Agaricomycetes</taxon>
        <taxon>Agaricomycetidae</taxon>
        <taxon>Agaricales</taxon>
        <taxon>Agaricineae</taxon>
        <taxon>Agaricaceae</taxon>
        <taxon>Leucocoprinus</taxon>
    </lineage>
</organism>
<dbReference type="EMBL" id="JANIEX010000920">
    <property type="protein sequence ID" value="KAJ3562041.1"/>
    <property type="molecule type" value="Genomic_DNA"/>
</dbReference>
<name>A0AAD5YLW2_9AGAR</name>
<evidence type="ECO:0000313" key="1">
    <source>
        <dbReference type="EMBL" id="KAJ3562041.1"/>
    </source>
</evidence>
<evidence type="ECO:0000313" key="2">
    <source>
        <dbReference type="Proteomes" id="UP001213000"/>
    </source>
</evidence>
<comment type="caution">
    <text evidence="1">The sequence shown here is derived from an EMBL/GenBank/DDBJ whole genome shotgun (WGS) entry which is preliminary data.</text>
</comment>
<reference evidence="1" key="1">
    <citation type="submission" date="2022-07" db="EMBL/GenBank/DDBJ databases">
        <title>Genome Sequence of Leucocoprinus birnbaumii.</title>
        <authorList>
            <person name="Buettner E."/>
        </authorList>
    </citation>
    <scope>NUCLEOTIDE SEQUENCE</scope>
    <source>
        <strain evidence="1">VT141</strain>
    </source>
</reference>
<dbReference type="AlphaFoldDB" id="A0AAD5YLW2"/>
<sequence length="229" mass="25613">MLFGDFHQFPPVSRPKLALYHPPSQNKHALLAHEIYKHFTTVVILRRQNQVKDTRWMGLLHNLCEGVCTGDNMDIIKSILLTNGEADVPDFGSPPWFDAVLVTSQQVVKDIWNRRALHKHSALCGNVVYLSVGEDHILEGNTVQDPTLWEQVVIAGASVEDTGRLAEHVELAAGMRAMVLLNISTDAELANGMRGTIDEILLDPRDTKSHTQDKHGQCVLRFPPVLIKF</sequence>
<accession>A0AAD5YLW2</accession>
<gene>
    <name evidence="1" type="ORF">NP233_g9823</name>
</gene>
<evidence type="ECO:0008006" key="3">
    <source>
        <dbReference type="Google" id="ProtNLM"/>
    </source>
</evidence>
<keyword evidence="2" id="KW-1185">Reference proteome</keyword>